<keyword evidence="2" id="KW-0689">Ribosomal protein</keyword>
<dbReference type="Pfam" id="PF01655">
    <property type="entry name" value="Ribosomal_L32e"/>
    <property type="match status" value="1"/>
</dbReference>
<accession>A0A643BRX5</accession>
<evidence type="ECO:0000256" key="2">
    <source>
        <dbReference type="ARBA" id="ARBA00022980"/>
    </source>
</evidence>
<dbReference type="PANTHER" id="PTHR23413:SF1">
    <property type="entry name" value="RIBOSOMAL PROTEIN L32"/>
    <property type="match status" value="1"/>
</dbReference>
<evidence type="ECO:0000313" key="6">
    <source>
        <dbReference type="Proteomes" id="UP000437017"/>
    </source>
</evidence>
<evidence type="ECO:0000313" key="5">
    <source>
        <dbReference type="EMBL" id="KAB0390653.1"/>
    </source>
</evidence>
<proteinExistence type="inferred from homology"/>
<evidence type="ECO:0000256" key="4">
    <source>
        <dbReference type="ARBA" id="ARBA00035335"/>
    </source>
</evidence>
<dbReference type="Proteomes" id="UP000437017">
    <property type="component" value="Unassembled WGS sequence"/>
</dbReference>
<evidence type="ECO:0000256" key="3">
    <source>
        <dbReference type="ARBA" id="ARBA00023274"/>
    </source>
</evidence>
<comment type="caution">
    <text evidence="5">The sequence shown here is derived from an EMBL/GenBank/DDBJ whole genome shotgun (WGS) entry which is preliminary data.</text>
</comment>
<dbReference type="GO" id="GO:0003735">
    <property type="term" value="F:structural constituent of ribosome"/>
    <property type="evidence" value="ECO:0007669"/>
    <property type="project" value="InterPro"/>
</dbReference>
<dbReference type="GO" id="GO:0022625">
    <property type="term" value="C:cytosolic large ribosomal subunit"/>
    <property type="evidence" value="ECO:0007669"/>
    <property type="project" value="TreeGrafter"/>
</dbReference>
<sequence length="78" mass="8878">MLMPNTGYGNKMKTTHMLLSDFQKFLVLEVLLMCHKSYSAEIAPYVSSKDQKAIMERAAQMAIRVSNSNARIYSEESE</sequence>
<name>A0A643BRX5_BALPH</name>
<dbReference type="SMART" id="SM01393">
    <property type="entry name" value="Ribosomal_L32e"/>
    <property type="match status" value="1"/>
</dbReference>
<protein>
    <recommendedName>
        <fullName evidence="4">60S ribosomal protein L32</fullName>
    </recommendedName>
</protein>
<reference evidence="5 6" key="1">
    <citation type="journal article" date="2019" name="PLoS ONE">
        <title>Genomic analyses reveal an absence of contemporary introgressive admixture between fin whales and blue whales, despite known hybrids.</title>
        <authorList>
            <person name="Westbury M.V."/>
            <person name="Petersen B."/>
            <person name="Lorenzen E.D."/>
        </authorList>
    </citation>
    <scope>NUCLEOTIDE SEQUENCE [LARGE SCALE GENOMIC DNA]</scope>
    <source>
        <strain evidence="5">FinWhale-01</strain>
    </source>
</reference>
<comment type="similarity">
    <text evidence="1">Belongs to the eukaryotic ribosomal protein eL32 family.</text>
</comment>
<gene>
    <name evidence="5" type="ORF">E2I00_001422</name>
</gene>
<dbReference type="AlphaFoldDB" id="A0A643BRX5"/>
<dbReference type="PANTHER" id="PTHR23413">
    <property type="entry name" value="60S RIBOSOMAL PROTEIN L32 AND DNA-DIRECTED RNA POLYMERASE II, SUBUNIT N"/>
    <property type="match status" value="1"/>
</dbReference>
<organism evidence="5 6">
    <name type="scientific">Balaenoptera physalus</name>
    <name type="common">Fin whale</name>
    <name type="synonym">Balaena physalus</name>
    <dbReference type="NCBI Taxonomy" id="9770"/>
    <lineage>
        <taxon>Eukaryota</taxon>
        <taxon>Metazoa</taxon>
        <taxon>Chordata</taxon>
        <taxon>Craniata</taxon>
        <taxon>Vertebrata</taxon>
        <taxon>Euteleostomi</taxon>
        <taxon>Mammalia</taxon>
        <taxon>Eutheria</taxon>
        <taxon>Laurasiatheria</taxon>
        <taxon>Artiodactyla</taxon>
        <taxon>Whippomorpha</taxon>
        <taxon>Cetacea</taxon>
        <taxon>Mysticeti</taxon>
        <taxon>Balaenopteridae</taxon>
        <taxon>Balaenoptera</taxon>
    </lineage>
</organism>
<dbReference type="OrthoDB" id="268693at2759"/>
<dbReference type="EMBL" id="SGJD01005185">
    <property type="protein sequence ID" value="KAB0390653.1"/>
    <property type="molecule type" value="Genomic_DNA"/>
</dbReference>
<dbReference type="GO" id="GO:0006412">
    <property type="term" value="P:translation"/>
    <property type="evidence" value="ECO:0007669"/>
    <property type="project" value="InterPro"/>
</dbReference>
<dbReference type="InterPro" id="IPR036351">
    <property type="entry name" value="Ribosomal_eL32_sf"/>
</dbReference>
<evidence type="ECO:0000256" key="1">
    <source>
        <dbReference type="ARBA" id="ARBA00008431"/>
    </source>
</evidence>
<keyword evidence="3" id="KW-0687">Ribonucleoprotein</keyword>
<dbReference type="SUPFAM" id="SSF52042">
    <property type="entry name" value="Ribosomal protein L32e"/>
    <property type="match status" value="1"/>
</dbReference>
<keyword evidence="6" id="KW-1185">Reference proteome</keyword>
<dbReference type="InterPro" id="IPR001515">
    <property type="entry name" value="Ribosomal_eL32"/>
</dbReference>